<dbReference type="NCBIfam" id="NF038216">
    <property type="entry name" value="ABZJ_00895_fam"/>
    <property type="match status" value="1"/>
</dbReference>
<name>A0A2T0VWB6_9RHOB</name>
<dbReference type="AlphaFoldDB" id="A0A2T0VWB6"/>
<keyword evidence="1" id="KW-1133">Transmembrane helix</keyword>
<protein>
    <submittedName>
        <fullName evidence="2">Uncharacterized protein</fullName>
    </submittedName>
</protein>
<dbReference type="OrthoDB" id="7725897at2"/>
<organism evidence="2 3">
    <name type="scientific">Yoonia maritima</name>
    <dbReference type="NCBI Taxonomy" id="1435347"/>
    <lineage>
        <taxon>Bacteria</taxon>
        <taxon>Pseudomonadati</taxon>
        <taxon>Pseudomonadota</taxon>
        <taxon>Alphaproteobacteria</taxon>
        <taxon>Rhodobacterales</taxon>
        <taxon>Paracoccaceae</taxon>
        <taxon>Yoonia</taxon>
    </lineage>
</organism>
<feature type="transmembrane region" description="Helical" evidence="1">
    <location>
        <begin position="30"/>
        <end position="48"/>
    </location>
</feature>
<sequence length="144" mass="15393">MNYMRYTGVVIGLTIGLPILLGLLRHLTGINLSTGFVAIAPALAGAMIEGQKFAVHNDRIPTRAETKSFVIVGTLIAAGFLALFTATVVTNVPGYEILLNAPPSIGLIIGMFVFMILMIALCNFLFLRMGAKNQLKAIEAGRSK</sequence>
<proteinExistence type="predicted"/>
<evidence type="ECO:0000313" key="3">
    <source>
        <dbReference type="Proteomes" id="UP000238007"/>
    </source>
</evidence>
<keyword evidence="1" id="KW-0812">Transmembrane</keyword>
<feature type="transmembrane region" description="Helical" evidence="1">
    <location>
        <begin position="104"/>
        <end position="126"/>
    </location>
</feature>
<feature type="transmembrane region" description="Helical" evidence="1">
    <location>
        <begin position="69"/>
        <end position="92"/>
    </location>
</feature>
<gene>
    <name evidence="2" type="ORF">CLV80_110144</name>
</gene>
<evidence type="ECO:0000313" key="2">
    <source>
        <dbReference type="EMBL" id="PRY76058.1"/>
    </source>
</evidence>
<feature type="transmembrane region" description="Helical" evidence="1">
    <location>
        <begin position="7"/>
        <end position="24"/>
    </location>
</feature>
<accession>A0A2T0VWB6</accession>
<dbReference type="RefSeq" id="WP_106358619.1">
    <property type="nucleotide sequence ID" value="NZ_PVTP01000010.1"/>
</dbReference>
<dbReference type="EMBL" id="PVTP01000010">
    <property type="protein sequence ID" value="PRY76058.1"/>
    <property type="molecule type" value="Genomic_DNA"/>
</dbReference>
<dbReference type="Proteomes" id="UP000238007">
    <property type="component" value="Unassembled WGS sequence"/>
</dbReference>
<dbReference type="InterPro" id="IPR047730">
    <property type="entry name" value="ABZJ_00895-like"/>
</dbReference>
<keyword evidence="3" id="KW-1185">Reference proteome</keyword>
<comment type="caution">
    <text evidence="2">The sequence shown here is derived from an EMBL/GenBank/DDBJ whole genome shotgun (WGS) entry which is preliminary data.</text>
</comment>
<reference evidence="2 3" key="1">
    <citation type="submission" date="2018-03" db="EMBL/GenBank/DDBJ databases">
        <title>Genomic Encyclopedia of Archaeal and Bacterial Type Strains, Phase II (KMG-II): from individual species to whole genera.</title>
        <authorList>
            <person name="Goeker M."/>
        </authorList>
    </citation>
    <scope>NUCLEOTIDE SEQUENCE [LARGE SCALE GENOMIC DNA]</scope>
    <source>
        <strain evidence="2 3">DSM 101533</strain>
    </source>
</reference>
<keyword evidence="1" id="KW-0472">Membrane</keyword>
<evidence type="ECO:0000256" key="1">
    <source>
        <dbReference type="SAM" id="Phobius"/>
    </source>
</evidence>